<name>A0ABW8MZF7_9MICC</name>
<comment type="caution">
    <text evidence="2">The sequence shown here is derived from an EMBL/GenBank/DDBJ whole genome shotgun (WGS) entry which is preliminary data.</text>
</comment>
<feature type="region of interest" description="Disordered" evidence="1">
    <location>
        <begin position="22"/>
        <end position="60"/>
    </location>
</feature>
<protein>
    <submittedName>
        <fullName evidence="2">Uncharacterized protein</fullName>
    </submittedName>
</protein>
<accession>A0ABW8MZF7</accession>
<dbReference type="EMBL" id="JBIYEW010000001">
    <property type="protein sequence ID" value="MFK4637141.1"/>
    <property type="molecule type" value="Genomic_DNA"/>
</dbReference>
<evidence type="ECO:0000313" key="2">
    <source>
        <dbReference type="EMBL" id="MFK4637141.1"/>
    </source>
</evidence>
<keyword evidence="3" id="KW-1185">Reference proteome</keyword>
<evidence type="ECO:0000313" key="3">
    <source>
        <dbReference type="Proteomes" id="UP001620520"/>
    </source>
</evidence>
<feature type="compositionally biased region" description="Polar residues" evidence="1">
    <location>
        <begin position="31"/>
        <end position="42"/>
    </location>
</feature>
<evidence type="ECO:0000256" key="1">
    <source>
        <dbReference type="SAM" id="MobiDB-lite"/>
    </source>
</evidence>
<proteinExistence type="predicted"/>
<reference evidence="2 3" key="1">
    <citation type="submission" date="2024-10" db="EMBL/GenBank/DDBJ databases">
        <title>Novel secondary metabolite-producing bacteria for plant disease control.</title>
        <authorList>
            <person name="Chevrette M."/>
        </authorList>
    </citation>
    <scope>NUCLEOTIDE SEQUENCE [LARGE SCALE GENOMIC DNA]</scope>
    <source>
        <strain evidence="2 3">J30 TE3557</strain>
    </source>
</reference>
<dbReference type="Proteomes" id="UP001620520">
    <property type="component" value="Unassembled WGS sequence"/>
</dbReference>
<sequence>MTIQRKSQIPKAAERSLVDAIVGGAGPGAPTVSQEQSHQDPPQSDRAEVLQPPARRQRKPVRVVYTSKIDPELKKWASSFKPDEDFLEVVEQGLWILRLARSGRIAEAVTALEEASKT</sequence>
<dbReference type="RefSeq" id="WP_404593134.1">
    <property type="nucleotide sequence ID" value="NZ_JBIYEW010000001.1"/>
</dbReference>
<gene>
    <name evidence="2" type="ORF">ABIA52_000030</name>
</gene>
<organism evidence="2 3">
    <name type="scientific">Paenarthrobacter histidinolovorans</name>
    <dbReference type="NCBI Taxonomy" id="43664"/>
    <lineage>
        <taxon>Bacteria</taxon>
        <taxon>Bacillati</taxon>
        <taxon>Actinomycetota</taxon>
        <taxon>Actinomycetes</taxon>
        <taxon>Micrococcales</taxon>
        <taxon>Micrococcaceae</taxon>
        <taxon>Paenarthrobacter</taxon>
    </lineage>
</organism>